<dbReference type="EMBL" id="LGFD01000021">
    <property type="protein sequence ID" value="KUK17529.1"/>
    <property type="molecule type" value="Genomic_DNA"/>
</dbReference>
<protein>
    <submittedName>
        <fullName evidence="1">Uncharacterized protein</fullName>
    </submittedName>
</protein>
<name>A0A124FFA8_9EURY</name>
<sequence>MKITVKRKAFLEELPRVVEKLVSEYGSSLKAITIEEDEKGCYTVWGTYERSTF</sequence>
<organism evidence="1 2">
    <name type="scientific">Thermococcus sibiricus</name>
    <dbReference type="NCBI Taxonomy" id="172049"/>
    <lineage>
        <taxon>Archaea</taxon>
        <taxon>Methanobacteriati</taxon>
        <taxon>Methanobacteriota</taxon>
        <taxon>Thermococci</taxon>
        <taxon>Thermococcales</taxon>
        <taxon>Thermococcaceae</taxon>
        <taxon>Thermococcus</taxon>
    </lineage>
</organism>
<reference evidence="2" key="1">
    <citation type="journal article" date="2015" name="MBio">
        <title>Genome-Resolved Metagenomic Analysis Reveals Roles for Candidate Phyla and Other Microbial Community Members in Biogeochemical Transformations in Oil Reservoirs.</title>
        <authorList>
            <person name="Hu P."/>
            <person name="Tom L."/>
            <person name="Singh A."/>
            <person name="Thomas B.C."/>
            <person name="Baker B.J."/>
            <person name="Piceno Y.M."/>
            <person name="Andersen G.L."/>
            <person name="Banfield J.F."/>
        </authorList>
    </citation>
    <scope>NUCLEOTIDE SEQUENCE [LARGE SCALE GENOMIC DNA]</scope>
</reference>
<accession>A0A124FFA8</accession>
<dbReference type="Proteomes" id="UP000053911">
    <property type="component" value="Unassembled WGS sequence"/>
</dbReference>
<dbReference type="AlphaFoldDB" id="A0A124FFA8"/>
<dbReference type="RefSeq" id="WP_283217654.1">
    <property type="nucleotide sequence ID" value="NZ_LGFD01000021.1"/>
</dbReference>
<gene>
    <name evidence="1" type="ORF">XD54_1210</name>
</gene>
<evidence type="ECO:0000313" key="2">
    <source>
        <dbReference type="Proteomes" id="UP000053911"/>
    </source>
</evidence>
<evidence type="ECO:0000313" key="1">
    <source>
        <dbReference type="EMBL" id="KUK17529.1"/>
    </source>
</evidence>
<dbReference type="PATRIC" id="fig|172049.5.peg.2191"/>
<comment type="caution">
    <text evidence="1">The sequence shown here is derived from an EMBL/GenBank/DDBJ whole genome shotgun (WGS) entry which is preliminary data.</text>
</comment>
<proteinExistence type="predicted"/>